<dbReference type="Pfam" id="PF01185">
    <property type="entry name" value="Hydrophobin"/>
    <property type="match status" value="1"/>
</dbReference>
<evidence type="ECO:0000256" key="4">
    <source>
        <dbReference type="ARBA" id="ARBA00022525"/>
    </source>
</evidence>
<evidence type="ECO:0000313" key="8">
    <source>
        <dbReference type="EMBL" id="KAF7342673.1"/>
    </source>
</evidence>
<feature type="chain" id="PRO_5034621234" description="Hydrophobin" evidence="7">
    <location>
        <begin position="20"/>
        <end position="212"/>
    </location>
</feature>
<evidence type="ECO:0000256" key="3">
    <source>
        <dbReference type="ARBA" id="ARBA00022512"/>
    </source>
</evidence>
<protein>
    <recommendedName>
        <fullName evidence="7">Hydrophobin</fullName>
    </recommendedName>
</protein>
<keyword evidence="3 7" id="KW-0134">Cell wall</keyword>
<gene>
    <name evidence="8" type="ORF">MSAN_02025100</name>
</gene>
<dbReference type="CDD" id="cd23507">
    <property type="entry name" value="hydrophobin_I"/>
    <property type="match status" value="1"/>
</dbReference>
<evidence type="ECO:0000256" key="7">
    <source>
        <dbReference type="RuleBase" id="RU365009"/>
    </source>
</evidence>
<dbReference type="SMART" id="SM00075">
    <property type="entry name" value="HYDRO"/>
    <property type="match status" value="1"/>
</dbReference>
<keyword evidence="9" id="KW-1185">Reference proteome</keyword>
<dbReference type="OrthoDB" id="4225815at2759"/>
<sequence length="212" mass="22037">MFSKPSVIVTSVLITLAAALPHGYDSYPSPSVTTVYACMPPPSSAPISPSAPVSSAPISPLCAHLVRARLPLGAHFIRARLLRARLVRAHFIRACLLRACLLRARLVRAHFLRARLVHAPLPPRLPPPSAPTSSSTPTSTQCCNSVLSSTDSAVSAIAGLLGLDLTGLNVPIGLGCSPITVIGNNCGSTTVNCNAPREGMGLIAINCIPITL</sequence>
<dbReference type="AlphaFoldDB" id="A0A8H7CPE3"/>
<evidence type="ECO:0000313" key="9">
    <source>
        <dbReference type="Proteomes" id="UP000623467"/>
    </source>
</evidence>
<keyword evidence="7" id="KW-0732">Signal</keyword>
<comment type="caution">
    <text evidence="8">The sequence shown here is derived from an EMBL/GenBank/DDBJ whole genome shotgun (WGS) entry which is preliminary data.</text>
</comment>
<evidence type="ECO:0000256" key="5">
    <source>
        <dbReference type="ARBA" id="ARBA00023157"/>
    </source>
</evidence>
<evidence type="ECO:0000256" key="1">
    <source>
        <dbReference type="ARBA" id="ARBA00004191"/>
    </source>
</evidence>
<organism evidence="8 9">
    <name type="scientific">Mycena sanguinolenta</name>
    <dbReference type="NCBI Taxonomy" id="230812"/>
    <lineage>
        <taxon>Eukaryota</taxon>
        <taxon>Fungi</taxon>
        <taxon>Dikarya</taxon>
        <taxon>Basidiomycota</taxon>
        <taxon>Agaricomycotina</taxon>
        <taxon>Agaricomycetes</taxon>
        <taxon>Agaricomycetidae</taxon>
        <taxon>Agaricales</taxon>
        <taxon>Marasmiineae</taxon>
        <taxon>Mycenaceae</taxon>
        <taxon>Mycena</taxon>
    </lineage>
</organism>
<dbReference type="EMBL" id="JACAZH010000025">
    <property type="protein sequence ID" value="KAF7342673.1"/>
    <property type="molecule type" value="Genomic_DNA"/>
</dbReference>
<feature type="signal peptide" evidence="7">
    <location>
        <begin position="1"/>
        <end position="19"/>
    </location>
</feature>
<accession>A0A8H7CPE3</accession>
<reference evidence="8" key="1">
    <citation type="submission" date="2020-05" db="EMBL/GenBank/DDBJ databases">
        <title>Mycena genomes resolve the evolution of fungal bioluminescence.</title>
        <authorList>
            <person name="Tsai I.J."/>
        </authorList>
    </citation>
    <scope>NUCLEOTIDE SEQUENCE</scope>
    <source>
        <strain evidence="8">160909Yilan</strain>
    </source>
</reference>
<keyword evidence="4 7" id="KW-0964">Secreted</keyword>
<keyword evidence="5 7" id="KW-1015">Disulfide bond</keyword>
<evidence type="ECO:0000256" key="2">
    <source>
        <dbReference type="ARBA" id="ARBA00010446"/>
    </source>
</evidence>
<proteinExistence type="inferred from homology"/>
<dbReference type="GO" id="GO:0005199">
    <property type="term" value="F:structural constituent of cell wall"/>
    <property type="evidence" value="ECO:0007669"/>
    <property type="project" value="InterPro"/>
</dbReference>
<dbReference type="InterPro" id="IPR001338">
    <property type="entry name" value="Class_I_Hydrophobin"/>
</dbReference>
<dbReference type="Proteomes" id="UP000623467">
    <property type="component" value="Unassembled WGS sequence"/>
</dbReference>
<comment type="similarity">
    <text evidence="2 7">Belongs to the fungal hydrophobin family.</text>
</comment>
<dbReference type="Pfam" id="PF00805">
    <property type="entry name" value="Pentapeptide"/>
    <property type="match status" value="1"/>
</dbReference>
<comment type="subunit">
    <text evidence="6">Self-assembles to form functional amyloid fibrils called rodlets. Self-assembly into fibrillar rodlets occurs spontaneously at hydrophobic:hydrophilic interfaces and the rodlets further associate laterally to form amphipathic monolayers.</text>
</comment>
<dbReference type="InterPro" id="IPR001646">
    <property type="entry name" value="5peptide_repeat"/>
</dbReference>
<evidence type="ECO:0000256" key="6">
    <source>
        <dbReference type="ARBA" id="ARBA00093546"/>
    </source>
</evidence>
<dbReference type="GO" id="GO:0009277">
    <property type="term" value="C:fungal-type cell wall"/>
    <property type="evidence" value="ECO:0007669"/>
    <property type="project" value="InterPro"/>
</dbReference>
<comment type="subcellular location">
    <subcellularLocation>
        <location evidence="1 7">Secreted</location>
        <location evidence="1 7">Cell wall</location>
    </subcellularLocation>
</comment>
<name>A0A8H7CPE3_9AGAR</name>
<dbReference type="SUPFAM" id="SSF141571">
    <property type="entry name" value="Pentapeptide repeat-like"/>
    <property type="match status" value="1"/>
</dbReference>